<dbReference type="EnsemblPlants" id="AVESA.00010b.r2.5DG0940620.1">
    <property type="protein sequence ID" value="AVESA.00010b.r2.5DG0940620.1.CDS.1"/>
    <property type="gene ID" value="AVESA.00010b.r2.5DG0940620"/>
</dbReference>
<keyword evidence="2" id="KW-1185">Reference proteome</keyword>
<accession>A0ACD5YAN6</accession>
<protein>
    <submittedName>
        <fullName evidence="1">Uncharacterized protein</fullName>
    </submittedName>
</protein>
<name>A0ACD5YAN6_AVESA</name>
<evidence type="ECO:0000313" key="2">
    <source>
        <dbReference type="Proteomes" id="UP001732700"/>
    </source>
</evidence>
<reference evidence="1" key="1">
    <citation type="submission" date="2021-05" db="EMBL/GenBank/DDBJ databases">
        <authorList>
            <person name="Scholz U."/>
            <person name="Mascher M."/>
            <person name="Fiebig A."/>
        </authorList>
    </citation>
    <scope>NUCLEOTIDE SEQUENCE [LARGE SCALE GENOMIC DNA]</scope>
</reference>
<evidence type="ECO:0000313" key="1">
    <source>
        <dbReference type="EnsemblPlants" id="AVESA.00010b.r2.5DG0940620.1.CDS.1"/>
    </source>
</evidence>
<dbReference type="Proteomes" id="UP001732700">
    <property type="component" value="Chromosome 5D"/>
</dbReference>
<proteinExistence type="predicted"/>
<sequence>MLLRSGRRLATLEEAGRATVSRKRRERPDLLARLPEAILLEILVRLPAKSVLRCRAVCRSWRRLASDPAFLLDHHRHQPELQLISSYPTTDGGHYIRRLQAVHLRGAEVRPFFVLPELWGFRGPFDSSCDGLLVAGYDICNPATRQWAPLSTNPKLHIENIVGLFRHQPSGEYRVLYWTHSSVPPTLPILPGDVLCPNEYRVLTVGTSKSRLVDCPLTKMIGALGPIICGAPVILNGRLHVHWTMRADVCYHKILVFDTVAETFRHMIPPSVNPRHAMHLLDMSGRLAVATSKDGVTGVSIFLLQDKEQDVWAFHYRIKLPVMDIRRFQEQGNLWAEVVSEEGDVLVSCYGHLLHFDKKGNLVANFEYDDDDLPVVLPHRLKESLIQHTFFHKTQN</sequence>
<organism evidence="1 2">
    <name type="scientific">Avena sativa</name>
    <name type="common">Oat</name>
    <dbReference type="NCBI Taxonomy" id="4498"/>
    <lineage>
        <taxon>Eukaryota</taxon>
        <taxon>Viridiplantae</taxon>
        <taxon>Streptophyta</taxon>
        <taxon>Embryophyta</taxon>
        <taxon>Tracheophyta</taxon>
        <taxon>Spermatophyta</taxon>
        <taxon>Magnoliopsida</taxon>
        <taxon>Liliopsida</taxon>
        <taxon>Poales</taxon>
        <taxon>Poaceae</taxon>
        <taxon>BOP clade</taxon>
        <taxon>Pooideae</taxon>
        <taxon>Poodae</taxon>
        <taxon>Poeae</taxon>
        <taxon>Poeae Chloroplast Group 1 (Aveneae type)</taxon>
        <taxon>Aveninae</taxon>
        <taxon>Avena</taxon>
    </lineage>
</organism>
<reference evidence="1" key="2">
    <citation type="submission" date="2025-09" db="UniProtKB">
        <authorList>
            <consortium name="EnsemblPlants"/>
        </authorList>
    </citation>
    <scope>IDENTIFICATION</scope>
</reference>